<feature type="region of interest" description="Disordered" evidence="1">
    <location>
        <begin position="1"/>
        <end position="27"/>
    </location>
</feature>
<comment type="caution">
    <text evidence="2">The sequence shown here is derived from an EMBL/GenBank/DDBJ whole genome shotgun (WGS) entry which is preliminary data.</text>
</comment>
<evidence type="ECO:0000313" key="3">
    <source>
        <dbReference type="Proteomes" id="UP000326396"/>
    </source>
</evidence>
<accession>A0A5N6L7G3</accession>
<protein>
    <submittedName>
        <fullName evidence="2">Uncharacterized protein</fullName>
    </submittedName>
</protein>
<sequence length="116" mass="12864">MVETSSSSYSGRGGGCMLSYHQSPTISSEEEEDMANCLIMLAHSVSPVNKDKPESDIFCQKTKRLKTRSVTEMAATTVEGNSSDGGVRVCDSNRVVWSMKLSKCVEKDKMSWEWNE</sequence>
<keyword evidence="3" id="KW-1185">Reference proteome</keyword>
<feature type="compositionally biased region" description="Low complexity" evidence="1">
    <location>
        <begin position="1"/>
        <end position="10"/>
    </location>
</feature>
<dbReference type="Proteomes" id="UP000326396">
    <property type="component" value="Unassembled WGS sequence"/>
</dbReference>
<dbReference type="EMBL" id="SZYD01002764">
    <property type="protein sequence ID" value="KAC9164495.1"/>
    <property type="molecule type" value="Genomic_DNA"/>
</dbReference>
<proteinExistence type="predicted"/>
<evidence type="ECO:0000313" key="2">
    <source>
        <dbReference type="EMBL" id="KAC9164495.1"/>
    </source>
</evidence>
<dbReference type="AlphaFoldDB" id="A0A5N6L7G3"/>
<gene>
    <name evidence="2" type="ORF">E3N88_46276</name>
</gene>
<organism evidence="2 3">
    <name type="scientific">Mikania micrantha</name>
    <name type="common">bitter vine</name>
    <dbReference type="NCBI Taxonomy" id="192012"/>
    <lineage>
        <taxon>Eukaryota</taxon>
        <taxon>Viridiplantae</taxon>
        <taxon>Streptophyta</taxon>
        <taxon>Embryophyta</taxon>
        <taxon>Tracheophyta</taxon>
        <taxon>Spermatophyta</taxon>
        <taxon>Magnoliopsida</taxon>
        <taxon>eudicotyledons</taxon>
        <taxon>Gunneridae</taxon>
        <taxon>Pentapetalae</taxon>
        <taxon>asterids</taxon>
        <taxon>campanulids</taxon>
        <taxon>Asterales</taxon>
        <taxon>Asteraceae</taxon>
        <taxon>Asteroideae</taxon>
        <taxon>Heliantheae alliance</taxon>
        <taxon>Eupatorieae</taxon>
        <taxon>Mikania</taxon>
    </lineage>
</organism>
<name>A0A5N6L7G3_9ASTR</name>
<reference evidence="2 3" key="1">
    <citation type="submission" date="2019-05" db="EMBL/GenBank/DDBJ databases">
        <title>Mikania micrantha, genome provides insights into the molecular mechanism of rapid growth.</title>
        <authorList>
            <person name="Liu B."/>
        </authorList>
    </citation>
    <scope>NUCLEOTIDE SEQUENCE [LARGE SCALE GENOMIC DNA]</scope>
    <source>
        <strain evidence="2">NLD-2019</strain>
        <tissue evidence="2">Leaf</tissue>
    </source>
</reference>
<evidence type="ECO:0000256" key="1">
    <source>
        <dbReference type="SAM" id="MobiDB-lite"/>
    </source>
</evidence>